<dbReference type="RefSeq" id="WP_368390561.1">
    <property type="nucleotide sequence ID" value="NZ_JBFRYC010000001.1"/>
</dbReference>
<evidence type="ECO:0000313" key="2">
    <source>
        <dbReference type="Proteomes" id="UP001557465"/>
    </source>
</evidence>
<sequence length="230" mass="25755">MSSAFDSRPPTYSDDAIVALADRYGFTEGSRAELKKRLNEEAWIWHRNTRMTTPIAAPSQIRKELQDVHKQMCRLQSALSNLSPSARQAIQRAESNAVHPAILDELRDQVKYPFIGYPAPDGSFGNVLLSLDDLRELIDGFGSLVSDTAEGLSSRPAGRRRDHATRIWVKNIAEIWTELLGRPFTRDVTDAGEPITEAARFCVDTFKALAPRAPQSRILTVMKEHIAGRR</sequence>
<name>A0ABV3TFJ7_9RHOB</name>
<keyword evidence="2" id="KW-1185">Reference proteome</keyword>
<comment type="caution">
    <text evidence="1">The sequence shown here is derived from an EMBL/GenBank/DDBJ whole genome shotgun (WGS) entry which is preliminary data.</text>
</comment>
<dbReference type="Proteomes" id="UP001557465">
    <property type="component" value="Unassembled WGS sequence"/>
</dbReference>
<reference evidence="1 2" key="1">
    <citation type="journal article" date="2011" name="Int. J. Syst. Evol. Microbiol.">
        <title>Zhongshania antarctica gen. nov., sp. nov. and Zhongshania guokunii sp. nov., gammaproteobacteria respectively isolated from coastal attached (fast) ice and surface seawater of the Antarctic.</title>
        <authorList>
            <person name="Li H.J."/>
            <person name="Zhang X.Y."/>
            <person name="Chen C.X."/>
            <person name="Zhang Y.J."/>
            <person name="Gao Z.M."/>
            <person name="Yu Y."/>
            <person name="Chen X.L."/>
            <person name="Chen B."/>
            <person name="Zhang Y.Z."/>
        </authorList>
    </citation>
    <scope>NUCLEOTIDE SEQUENCE [LARGE SCALE GENOMIC DNA]</scope>
    <source>
        <strain evidence="1 2">15-R06ZXC-3</strain>
    </source>
</reference>
<gene>
    <name evidence="1" type="ORF">AB4874_00660</name>
</gene>
<accession>A0ABV3TFJ7</accession>
<protein>
    <submittedName>
        <fullName evidence="1">Uncharacterized protein</fullName>
    </submittedName>
</protein>
<proteinExistence type="predicted"/>
<organism evidence="1 2">
    <name type="scientific">Thioclava arctica</name>
    <dbReference type="NCBI Taxonomy" id="3238301"/>
    <lineage>
        <taxon>Bacteria</taxon>
        <taxon>Pseudomonadati</taxon>
        <taxon>Pseudomonadota</taxon>
        <taxon>Alphaproteobacteria</taxon>
        <taxon>Rhodobacterales</taxon>
        <taxon>Paracoccaceae</taxon>
        <taxon>Thioclava</taxon>
    </lineage>
</organism>
<evidence type="ECO:0000313" key="1">
    <source>
        <dbReference type="EMBL" id="MEX1660160.1"/>
    </source>
</evidence>
<dbReference type="EMBL" id="JBFRYC010000001">
    <property type="protein sequence ID" value="MEX1660160.1"/>
    <property type="molecule type" value="Genomic_DNA"/>
</dbReference>